<evidence type="ECO:0000256" key="1">
    <source>
        <dbReference type="ARBA" id="ARBA00010641"/>
    </source>
</evidence>
<dbReference type="InterPro" id="IPR014284">
    <property type="entry name" value="RNA_pol_sigma-70_dom"/>
</dbReference>
<dbReference type="Proteomes" id="UP000231693">
    <property type="component" value="Unassembled WGS sequence"/>
</dbReference>
<dbReference type="InterPro" id="IPR039425">
    <property type="entry name" value="RNA_pol_sigma-70-like"/>
</dbReference>
<name>A0A2M9CZN6_9CELL</name>
<dbReference type="SUPFAM" id="SSF88946">
    <property type="entry name" value="Sigma2 domain of RNA polymerase sigma factors"/>
    <property type="match status" value="1"/>
</dbReference>
<dbReference type="AlphaFoldDB" id="A0A2M9CZN6"/>
<dbReference type="NCBIfam" id="TIGR02937">
    <property type="entry name" value="sigma70-ECF"/>
    <property type="match status" value="1"/>
</dbReference>
<comment type="similarity">
    <text evidence="1">Belongs to the sigma-70 factor family. ECF subfamily.</text>
</comment>
<evidence type="ECO:0000256" key="2">
    <source>
        <dbReference type="ARBA" id="ARBA00023015"/>
    </source>
</evidence>
<dbReference type="EMBL" id="PGFE01000001">
    <property type="protein sequence ID" value="PJJ77357.1"/>
    <property type="molecule type" value="Genomic_DNA"/>
</dbReference>
<evidence type="ECO:0000259" key="5">
    <source>
        <dbReference type="Pfam" id="PF04542"/>
    </source>
</evidence>
<dbReference type="Gene3D" id="1.10.10.10">
    <property type="entry name" value="Winged helix-like DNA-binding domain superfamily/Winged helix DNA-binding domain"/>
    <property type="match status" value="1"/>
</dbReference>
<feature type="domain" description="RNA polymerase sigma factor 70 region 4 type 2" evidence="6">
    <location>
        <begin position="136"/>
        <end position="186"/>
    </location>
</feature>
<organism evidence="7 8">
    <name type="scientific">Sediminihabitans luteus</name>
    <dbReference type="NCBI Taxonomy" id="1138585"/>
    <lineage>
        <taxon>Bacteria</taxon>
        <taxon>Bacillati</taxon>
        <taxon>Actinomycetota</taxon>
        <taxon>Actinomycetes</taxon>
        <taxon>Micrococcales</taxon>
        <taxon>Cellulomonadaceae</taxon>
        <taxon>Sediminihabitans</taxon>
    </lineage>
</organism>
<protein>
    <submittedName>
        <fullName evidence="7">RNA polymerase ECF family sigma subunit</fullName>
    </submittedName>
</protein>
<dbReference type="PANTHER" id="PTHR43133">
    <property type="entry name" value="RNA POLYMERASE ECF-TYPE SIGMA FACTO"/>
    <property type="match status" value="1"/>
</dbReference>
<dbReference type="RefSeq" id="WP_157802458.1">
    <property type="nucleotide sequence ID" value="NZ_BOOX01000004.1"/>
</dbReference>
<keyword evidence="2" id="KW-0805">Transcription regulation</keyword>
<evidence type="ECO:0000259" key="6">
    <source>
        <dbReference type="Pfam" id="PF08281"/>
    </source>
</evidence>
<keyword evidence="8" id="KW-1185">Reference proteome</keyword>
<dbReference type="InterPro" id="IPR013325">
    <property type="entry name" value="RNA_pol_sigma_r2"/>
</dbReference>
<dbReference type="OrthoDB" id="9811152at2"/>
<keyword evidence="4" id="KW-0804">Transcription</keyword>
<proteinExistence type="inferred from homology"/>
<evidence type="ECO:0000313" key="7">
    <source>
        <dbReference type="EMBL" id="PJJ77357.1"/>
    </source>
</evidence>
<evidence type="ECO:0000256" key="4">
    <source>
        <dbReference type="ARBA" id="ARBA00023163"/>
    </source>
</evidence>
<accession>A0A2M9CZN6</accession>
<evidence type="ECO:0000313" key="8">
    <source>
        <dbReference type="Proteomes" id="UP000231693"/>
    </source>
</evidence>
<evidence type="ECO:0000256" key="3">
    <source>
        <dbReference type="ARBA" id="ARBA00023082"/>
    </source>
</evidence>
<sequence>MGRPRYDTAPDASLLTAACQGDDLAFEALYRRHVKAVYRHTCRRLARVASTSGESSFAEDITSETFLHAWRRRSDIVLGDSMLPWLLATANRVGDNYLRAARRQRRLWARLASMRDALSSGSGAAEIVVAGELGRKVGQAIGRLDARDSQVAALCILADQSVNDVARYLGMPVGTVKSRLYRARHALRHDLGRPAT</sequence>
<gene>
    <name evidence="7" type="ORF">CLV28_0576</name>
</gene>
<reference evidence="7 8" key="1">
    <citation type="submission" date="2017-11" db="EMBL/GenBank/DDBJ databases">
        <title>Genomic Encyclopedia of Archaeal and Bacterial Type Strains, Phase II (KMG-II): From Individual Species to Whole Genera.</title>
        <authorList>
            <person name="Goeker M."/>
        </authorList>
    </citation>
    <scope>NUCLEOTIDE SEQUENCE [LARGE SCALE GENOMIC DNA]</scope>
    <source>
        <strain evidence="7 8">DSM 25478</strain>
    </source>
</reference>
<feature type="domain" description="RNA polymerase sigma-70 region 2" evidence="5">
    <location>
        <begin position="29"/>
        <end position="103"/>
    </location>
</feature>
<keyword evidence="3" id="KW-0731">Sigma factor</keyword>
<comment type="caution">
    <text evidence="7">The sequence shown here is derived from an EMBL/GenBank/DDBJ whole genome shotgun (WGS) entry which is preliminary data.</text>
</comment>
<dbReference type="InterPro" id="IPR007627">
    <property type="entry name" value="RNA_pol_sigma70_r2"/>
</dbReference>
<dbReference type="Pfam" id="PF04542">
    <property type="entry name" value="Sigma70_r2"/>
    <property type="match status" value="1"/>
</dbReference>
<dbReference type="GO" id="GO:0016987">
    <property type="term" value="F:sigma factor activity"/>
    <property type="evidence" value="ECO:0007669"/>
    <property type="project" value="UniProtKB-KW"/>
</dbReference>
<dbReference type="SUPFAM" id="SSF88659">
    <property type="entry name" value="Sigma3 and sigma4 domains of RNA polymerase sigma factors"/>
    <property type="match status" value="1"/>
</dbReference>
<dbReference type="Gene3D" id="1.10.1740.10">
    <property type="match status" value="1"/>
</dbReference>
<dbReference type="PANTHER" id="PTHR43133:SF25">
    <property type="entry name" value="RNA POLYMERASE SIGMA FACTOR RFAY-RELATED"/>
    <property type="match status" value="1"/>
</dbReference>
<dbReference type="InterPro" id="IPR036388">
    <property type="entry name" value="WH-like_DNA-bd_sf"/>
</dbReference>
<dbReference type="InterPro" id="IPR013324">
    <property type="entry name" value="RNA_pol_sigma_r3/r4-like"/>
</dbReference>
<dbReference type="Pfam" id="PF08281">
    <property type="entry name" value="Sigma70_r4_2"/>
    <property type="match status" value="1"/>
</dbReference>
<dbReference type="GO" id="GO:0003677">
    <property type="term" value="F:DNA binding"/>
    <property type="evidence" value="ECO:0007669"/>
    <property type="project" value="InterPro"/>
</dbReference>
<dbReference type="GO" id="GO:0006352">
    <property type="term" value="P:DNA-templated transcription initiation"/>
    <property type="evidence" value="ECO:0007669"/>
    <property type="project" value="InterPro"/>
</dbReference>
<dbReference type="InterPro" id="IPR013249">
    <property type="entry name" value="RNA_pol_sigma70_r4_t2"/>
</dbReference>